<evidence type="ECO:0000256" key="2">
    <source>
        <dbReference type="ARBA" id="ARBA00005982"/>
    </source>
</evidence>
<dbReference type="Gene3D" id="1.20.1250.20">
    <property type="entry name" value="MFS general substrate transporter like domains"/>
    <property type="match status" value="1"/>
</dbReference>
<feature type="transmembrane region" description="Helical" evidence="6">
    <location>
        <begin position="518"/>
        <end position="542"/>
    </location>
</feature>
<reference evidence="7 8" key="1">
    <citation type="submission" date="2024-06" db="EMBL/GenBank/DDBJ databases">
        <title>Complete genome of Phlyctema vagabunda strain 19-DSS-EL-015.</title>
        <authorList>
            <person name="Fiorenzani C."/>
        </authorList>
    </citation>
    <scope>NUCLEOTIDE SEQUENCE [LARGE SCALE GENOMIC DNA]</scope>
    <source>
        <strain evidence="7 8">19-DSS-EL-015</strain>
    </source>
</reference>
<feature type="transmembrane region" description="Helical" evidence="6">
    <location>
        <begin position="307"/>
        <end position="327"/>
    </location>
</feature>
<evidence type="ECO:0000313" key="8">
    <source>
        <dbReference type="Proteomes" id="UP001629113"/>
    </source>
</evidence>
<dbReference type="PANTHER" id="PTHR11654">
    <property type="entry name" value="OLIGOPEPTIDE TRANSPORTER-RELATED"/>
    <property type="match status" value="1"/>
</dbReference>
<accession>A0ABR4PKU3</accession>
<dbReference type="Pfam" id="PF00854">
    <property type="entry name" value="PTR2"/>
    <property type="match status" value="1"/>
</dbReference>
<sequence length="642" mass="69105">MSSAVFSWKPSATILTASYSTQSLNASSLHILVKRQSANAIMREGVIDDAFTTEVPAPMVGALEKDHHVTLKPVHDNMNADGQIVPTEEELATLPKIAGSMPWSAYLLCGVEFAERASYYGCRQVFKNFIRAPLPAGGNGAGAPPRGTQQTAGALGKGTVIASAMTDAFTFLAYALPIFGGWIADTKWGRFKTICIGVAICGVAHIIMIISAIPSILKAGNAIGPFALSLYMLAVGAALFKPNIAPTVLDQNPHKKPHVVTKSNGQKFIIDPEATSESVMLWFYLLINVGAFFGVATAYLAKYVGFWASYLLPTIIYLMLPVFLFFVNKRLVKYPPGGSALGKFVSVNVLCLRKAGLRGFGRKGFFDRAKPSQLAASGDNRVVTWDDKFVEDVRRTMGACAIFLFFPFQQINDGGLGAAANAQSASLTSNGVPNDVLDNLNPLAIIILIPIMNHGVYPLLRKMGIRFGPIARMTFGFLVAATGASSYAVIQHYIYKTSPCGNRASTCELGTGVSHLSLWLYAIPTAVTACSEVFINVTAYGIAYSRAPHDMKGFVMALSLFMTAISTAISLATAEAIQDPYLVWAFAAPSVAGFIAAGVFWFLFRHLDDEDFFVGEDERVAITRSSTVGDEESVEEKKAVQL</sequence>
<organism evidence="7 8">
    <name type="scientific">Phlyctema vagabunda</name>
    <dbReference type="NCBI Taxonomy" id="108571"/>
    <lineage>
        <taxon>Eukaryota</taxon>
        <taxon>Fungi</taxon>
        <taxon>Dikarya</taxon>
        <taxon>Ascomycota</taxon>
        <taxon>Pezizomycotina</taxon>
        <taxon>Leotiomycetes</taxon>
        <taxon>Helotiales</taxon>
        <taxon>Dermateaceae</taxon>
        <taxon>Phlyctema</taxon>
    </lineage>
</organism>
<dbReference type="EMBL" id="JBFCZG010000004">
    <property type="protein sequence ID" value="KAL3423963.1"/>
    <property type="molecule type" value="Genomic_DNA"/>
</dbReference>
<evidence type="ECO:0000256" key="1">
    <source>
        <dbReference type="ARBA" id="ARBA00004141"/>
    </source>
</evidence>
<comment type="caution">
    <text evidence="7">The sequence shown here is derived from an EMBL/GenBank/DDBJ whole genome shotgun (WGS) entry which is preliminary data.</text>
</comment>
<feature type="transmembrane region" description="Helical" evidence="6">
    <location>
        <begin position="194"/>
        <end position="216"/>
    </location>
</feature>
<gene>
    <name evidence="7" type="ORF">PVAG01_05710</name>
</gene>
<proteinExistence type="inferred from homology"/>
<evidence type="ECO:0000256" key="5">
    <source>
        <dbReference type="ARBA" id="ARBA00023136"/>
    </source>
</evidence>
<evidence type="ECO:0000313" key="7">
    <source>
        <dbReference type="EMBL" id="KAL3423963.1"/>
    </source>
</evidence>
<feature type="transmembrane region" description="Helical" evidence="6">
    <location>
        <begin position="583"/>
        <end position="604"/>
    </location>
</feature>
<dbReference type="InterPro" id="IPR000109">
    <property type="entry name" value="POT_fam"/>
</dbReference>
<feature type="transmembrane region" description="Helical" evidence="6">
    <location>
        <begin position="470"/>
        <end position="490"/>
    </location>
</feature>
<keyword evidence="4 6" id="KW-1133">Transmembrane helix</keyword>
<dbReference type="InterPro" id="IPR036259">
    <property type="entry name" value="MFS_trans_sf"/>
</dbReference>
<feature type="transmembrane region" description="Helical" evidence="6">
    <location>
        <begin position="222"/>
        <end position="240"/>
    </location>
</feature>
<comment type="subcellular location">
    <subcellularLocation>
        <location evidence="1">Membrane</location>
        <topology evidence="1">Multi-pass membrane protein</topology>
    </subcellularLocation>
</comment>
<evidence type="ECO:0000256" key="4">
    <source>
        <dbReference type="ARBA" id="ARBA00022989"/>
    </source>
</evidence>
<dbReference type="SUPFAM" id="SSF103473">
    <property type="entry name" value="MFS general substrate transporter"/>
    <property type="match status" value="1"/>
</dbReference>
<dbReference type="Proteomes" id="UP001629113">
    <property type="component" value="Unassembled WGS sequence"/>
</dbReference>
<keyword evidence="5 6" id="KW-0472">Membrane</keyword>
<feature type="transmembrane region" description="Helical" evidence="6">
    <location>
        <begin position="160"/>
        <end position="182"/>
    </location>
</feature>
<evidence type="ECO:0000256" key="3">
    <source>
        <dbReference type="ARBA" id="ARBA00022692"/>
    </source>
</evidence>
<evidence type="ECO:0000256" key="6">
    <source>
        <dbReference type="SAM" id="Phobius"/>
    </source>
</evidence>
<protein>
    <submittedName>
        <fullName evidence="7">MFS peptide transporter</fullName>
    </submittedName>
</protein>
<feature type="transmembrane region" description="Helical" evidence="6">
    <location>
        <begin position="281"/>
        <end position="301"/>
    </location>
</feature>
<keyword evidence="3 6" id="KW-0812">Transmembrane</keyword>
<name>A0ABR4PKU3_9HELO</name>
<feature type="transmembrane region" description="Helical" evidence="6">
    <location>
        <begin position="554"/>
        <end position="577"/>
    </location>
</feature>
<comment type="similarity">
    <text evidence="2">Belongs to the major facilitator superfamily. Proton-dependent oligopeptide transporter (POT/PTR) (TC 2.A.17) family.</text>
</comment>
<keyword evidence="8" id="KW-1185">Reference proteome</keyword>